<evidence type="ECO:0000256" key="1">
    <source>
        <dbReference type="SAM" id="MobiDB-lite"/>
    </source>
</evidence>
<evidence type="ECO:0000313" key="3">
    <source>
        <dbReference type="Proteomes" id="UP000053144"/>
    </source>
</evidence>
<name>A0A0L9VSL3_PHAAN</name>
<accession>A0A0L9VSL3</accession>
<proteinExistence type="predicted"/>
<feature type="region of interest" description="Disordered" evidence="1">
    <location>
        <begin position="406"/>
        <end position="425"/>
    </location>
</feature>
<evidence type="ECO:0000313" key="2">
    <source>
        <dbReference type="EMBL" id="KOM58050.1"/>
    </source>
</evidence>
<sequence length="425" mass="47875">MCSALAITPTIPIFFHYFNVRPIAKQGWVSLTFVNDGCLFKPYSESLKNFKHRYFKVIIKEGVRSQFHTKSGGPLFRFYWTRDPAMINVVPVGAMTPIEIEAVKTIDALSCRLPDRDLVECLGHEDFDQMVFDIMSLPTHRKTSYLSSSRRRDPRSTGSSHALIGSQSRMMPQSDPPVIVATQPPPVVNLETFEAAVIPVATPLDKKRKSKEGEKSSSKKSRRDGNTPHPLSRGLFDPTFNVRGHVSFHMSSLQRAVVEPMLEKDITEAGLEFASWGPMLAWYLREFADRRSAGDVQAELVVEKKMVEDLRTQMDAVTLEHQECEKKRSTLPEKLNDADRLAGELVMADELGRANKAIVTLNNKVQIEHEKGFNKALCQAAFLLGVDPLAVGFDIRQDVYDDKMMPVNEEVADDEDVQSDEDDDE</sequence>
<reference evidence="3" key="1">
    <citation type="journal article" date="2015" name="Proc. Natl. Acad. Sci. U.S.A.">
        <title>Genome sequencing of adzuki bean (Vigna angularis) provides insight into high starch and low fat accumulation and domestication.</title>
        <authorList>
            <person name="Yang K."/>
            <person name="Tian Z."/>
            <person name="Chen C."/>
            <person name="Luo L."/>
            <person name="Zhao B."/>
            <person name="Wang Z."/>
            <person name="Yu L."/>
            <person name="Li Y."/>
            <person name="Sun Y."/>
            <person name="Li W."/>
            <person name="Chen Y."/>
            <person name="Li Y."/>
            <person name="Zhang Y."/>
            <person name="Ai D."/>
            <person name="Zhao J."/>
            <person name="Shang C."/>
            <person name="Ma Y."/>
            <person name="Wu B."/>
            <person name="Wang M."/>
            <person name="Gao L."/>
            <person name="Sun D."/>
            <person name="Zhang P."/>
            <person name="Guo F."/>
            <person name="Wang W."/>
            <person name="Li Y."/>
            <person name="Wang J."/>
            <person name="Varshney R.K."/>
            <person name="Wang J."/>
            <person name="Ling H.Q."/>
            <person name="Wan P."/>
        </authorList>
    </citation>
    <scope>NUCLEOTIDE SEQUENCE</scope>
    <source>
        <strain evidence="3">cv. Jingnong 6</strain>
    </source>
</reference>
<protein>
    <submittedName>
        <fullName evidence="2">Uncharacterized protein</fullName>
    </submittedName>
</protein>
<dbReference type="AlphaFoldDB" id="A0A0L9VSL3"/>
<organism evidence="2 3">
    <name type="scientific">Phaseolus angularis</name>
    <name type="common">Azuki bean</name>
    <name type="synonym">Vigna angularis</name>
    <dbReference type="NCBI Taxonomy" id="3914"/>
    <lineage>
        <taxon>Eukaryota</taxon>
        <taxon>Viridiplantae</taxon>
        <taxon>Streptophyta</taxon>
        <taxon>Embryophyta</taxon>
        <taxon>Tracheophyta</taxon>
        <taxon>Spermatophyta</taxon>
        <taxon>Magnoliopsida</taxon>
        <taxon>eudicotyledons</taxon>
        <taxon>Gunneridae</taxon>
        <taxon>Pentapetalae</taxon>
        <taxon>rosids</taxon>
        <taxon>fabids</taxon>
        <taxon>Fabales</taxon>
        <taxon>Fabaceae</taxon>
        <taxon>Papilionoideae</taxon>
        <taxon>50 kb inversion clade</taxon>
        <taxon>NPAAA clade</taxon>
        <taxon>indigoferoid/millettioid clade</taxon>
        <taxon>Phaseoleae</taxon>
        <taxon>Vigna</taxon>
    </lineage>
</organism>
<feature type="compositionally biased region" description="Acidic residues" evidence="1">
    <location>
        <begin position="410"/>
        <end position="425"/>
    </location>
</feature>
<dbReference type="Proteomes" id="UP000053144">
    <property type="component" value="Chromosome 11"/>
</dbReference>
<feature type="compositionally biased region" description="Polar residues" evidence="1">
    <location>
        <begin position="156"/>
        <end position="171"/>
    </location>
</feature>
<feature type="region of interest" description="Disordered" evidence="1">
    <location>
        <begin position="204"/>
        <end position="236"/>
    </location>
</feature>
<dbReference type="Gramene" id="KOM58050">
    <property type="protein sequence ID" value="KOM58050"/>
    <property type="gene ID" value="LR48_Vigan11g108300"/>
</dbReference>
<gene>
    <name evidence="2" type="ORF">LR48_Vigan11g108300</name>
</gene>
<feature type="region of interest" description="Disordered" evidence="1">
    <location>
        <begin position="143"/>
        <end position="183"/>
    </location>
</feature>
<dbReference type="EMBL" id="CM003381">
    <property type="protein sequence ID" value="KOM58050.1"/>
    <property type="molecule type" value="Genomic_DNA"/>
</dbReference>